<gene>
    <name evidence="5" type="ORF">RI844_09910</name>
</gene>
<sequence>MKILLTFLCSILCVNALAANTDERPNIIFLLADDFRWDSFGYMNKFGLTTPNLDRLAKQSVNFSKSYNTTAICQGSRANYVSGLYEFSTGTNFAHGGMDYSTWKNSYPAQLKANGYYTGFIGKFGFHVSSPDGKKGSADTVRPDFDYWAAWMGQGKYEITANPEASAWFERFAGKKEHTTHALGLMGADFIKQGVKSKKPFNLSVSFKAPHGPYTVDPRYQKIYAGKTFPKPENYGVDKNAPKQALSGRPASKGQKWMKNHDKAMANYHGLVYGLDQAVGRIIDTLEEQGVADNTVIIFAADNGFFNGSKGLSGKLYAYEEGTRSPTMIYHPKRYKSQFETSRVLSGNIDIAPTILDLANIKAPATMQGKSILPVLALKPEQQQLDMLHDSVLLMHVWGEKTAQSLAVVTPEHKYIHWFYGGLNGFERSEELFALTKDPYEQTNLAHSKEQQPTLLKMQQHYDNYLQMWQQQGVKDRGYPKYVRLADRNIPFEQNSTSDITSMSAGSNSKGGAVKKDKKNKKIKNSKKAKTE</sequence>
<dbReference type="RefSeq" id="WP_348398289.1">
    <property type="nucleotide sequence ID" value="NZ_CP136600.1"/>
</dbReference>
<dbReference type="SUPFAM" id="SSF53649">
    <property type="entry name" value="Alkaline phosphatase-like"/>
    <property type="match status" value="1"/>
</dbReference>
<dbReference type="PANTHER" id="PTHR42693:SF33">
    <property type="entry name" value="ARYLSULFATASE"/>
    <property type="match status" value="1"/>
</dbReference>
<dbReference type="Proteomes" id="UP001301442">
    <property type="component" value="Chromosome"/>
</dbReference>
<dbReference type="Gene3D" id="3.40.720.10">
    <property type="entry name" value="Alkaline Phosphatase, subunit A"/>
    <property type="match status" value="1"/>
</dbReference>
<keyword evidence="6" id="KW-1185">Reference proteome</keyword>
<dbReference type="InterPro" id="IPR017850">
    <property type="entry name" value="Alkaline_phosphatase_core_sf"/>
</dbReference>
<evidence type="ECO:0000313" key="6">
    <source>
        <dbReference type="Proteomes" id="UP001301442"/>
    </source>
</evidence>
<dbReference type="InterPro" id="IPR050738">
    <property type="entry name" value="Sulfatase"/>
</dbReference>
<evidence type="ECO:0000313" key="5">
    <source>
        <dbReference type="EMBL" id="WOH39523.1"/>
    </source>
</evidence>
<feature type="compositionally biased region" description="Polar residues" evidence="2">
    <location>
        <begin position="495"/>
        <end position="508"/>
    </location>
</feature>
<dbReference type="EMBL" id="CP136600">
    <property type="protein sequence ID" value="WOH39523.1"/>
    <property type="molecule type" value="Genomic_DNA"/>
</dbReference>
<evidence type="ECO:0000256" key="3">
    <source>
        <dbReference type="SAM" id="SignalP"/>
    </source>
</evidence>
<proteinExistence type="inferred from homology"/>
<name>A0ABZ0GW76_9GAMM</name>
<feature type="chain" id="PRO_5046605921" evidence="3">
    <location>
        <begin position="19"/>
        <end position="532"/>
    </location>
</feature>
<comment type="similarity">
    <text evidence="1">Belongs to the sulfatase family.</text>
</comment>
<reference evidence="5 6" key="1">
    <citation type="submission" date="2023-09" db="EMBL/GenBank/DDBJ databases">
        <authorList>
            <person name="Qi X."/>
        </authorList>
    </citation>
    <scope>NUCLEOTIDE SEQUENCE [LARGE SCALE GENOMIC DNA]</scope>
    <source>
        <strain evidence="5 6">S1-1</strain>
    </source>
</reference>
<organism evidence="5 6">
    <name type="scientific">Thalassotalea fonticola</name>
    <dbReference type="NCBI Taxonomy" id="3065649"/>
    <lineage>
        <taxon>Bacteria</taxon>
        <taxon>Pseudomonadati</taxon>
        <taxon>Pseudomonadota</taxon>
        <taxon>Gammaproteobacteria</taxon>
        <taxon>Alteromonadales</taxon>
        <taxon>Colwelliaceae</taxon>
        <taxon>Thalassotalea</taxon>
    </lineage>
</organism>
<keyword evidence="3" id="KW-0732">Signal</keyword>
<dbReference type="Pfam" id="PF00884">
    <property type="entry name" value="Sulfatase"/>
    <property type="match status" value="1"/>
</dbReference>
<protein>
    <submittedName>
        <fullName evidence="5">Sulfatase-like hydrolase/transferase</fullName>
    </submittedName>
</protein>
<evidence type="ECO:0000256" key="1">
    <source>
        <dbReference type="ARBA" id="ARBA00008779"/>
    </source>
</evidence>
<feature type="signal peptide" evidence="3">
    <location>
        <begin position="1"/>
        <end position="18"/>
    </location>
</feature>
<dbReference type="PANTHER" id="PTHR42693">
    <property type="entry name" value="ARYLSULFATASE FAMILY MEMBER"/>
    <property type="match status" value="1"/>
</dbReference>
<evidence type="ECO:0000256" key="2">
    <source>
        <dbReference type="SAM" id="MobiDB-lite"/>
    </source>
</evidence>
<dbReference type="InterPro" id="IPR000917">
    <property type="entry name" value="Sulfatase_N"/>
</dbReference>
<feature type="domain" description="Sulfatase N-terminal" evidence="4">
    <location>
        <begin position="25"/>
        <end position="361"/>
    </location>
</feature>
<evidence type="ECO:0000259" key="4">
    <source>
        <dbReference type="Pfam" id="PF00884"/>
    </source>
</evidence>
<accession>A0ABZ0GW76</accession>
<feature type="region of interest" description="Disordered" evidence="2">
    <location>
        <begin position="495"/>
        <end position="532"/>
    </location>
</feature>
<feature type="compositionally biased region" description="Basic residues" evidence="2">
    <location>
        <begin position="516"/>
        <end position="532"/>
    </location>
</feature>
<feature type="region of interest" description="Disordered" evidence="2">
    <location>
        <begin position="234"/>
        <end position="255"/>
    </location>
</feature>